<reference evidence="2 3" key="1">
    <citation type="submission" date="2021-06" db="EMBL/GenBank/DDBJ databases">
        <authorList>
            <person name="Kallberg Y."/>
            <person name="Tangrot J."/>
            <person name="Rosling A."/>
        </authorList>
    </citation>
    <scope>NUCLEOTIDE SEQUENCE [LARGE SCALE GENOMIC DNA]</scope>
    <source>
        <strain evidence="2 3">120-4 pot B 10/14</strain>
    </source>
</reference>
<evidence type="ECO:0000313" key="3">
    <source>
        <dbReference type="Proteomes" id="UP000789901"/>
    </source>
</evidence>
<dbReference type="EMBL" id="CAJVQB010003899">
    <property type="protein sequence ID" value="CAG8621012.1"/>
    <property type="molecule type" value="Genomic_DNA"/>
</dbReference>
<protein>
    <submittedName>
        <fullName evidence="2">17014_t:CDS:1</fullName>
    </submittedName>
</protein>
<evidence type="ECO:0000256" key="1">
    <source>
        <dbReference type="SAM" id="MobiDB-lite"/>
    </source>
</evidence>
<dbReference type="Proteomes" id="UP000789901">
    <property type="component" value="Unassembled WGS sequence"/>
</dbReference>
<proteinExistence type="predicted"/>
<evidence type="ECO:0000313" key="2">
    <source>
        <dbReference type="EMBL" id="CAG8621012.1"/>
    </source>
</evidence>
<name>A0ABN7UMF8_GIGMA</name>
<organism evidence="2 3">
    <name type="scientific">Gigaspora margarita</name>
    <dbReference type="NCBI Taxonomy" id="4874"/>
    <lineage>
        <taxon>Eukaryota</taxon>
        <taxon>Fungi</taxon>
        <taxon>Fungi incertae sedis</taxon>
        <taxon>Mucoromycota</taxon>
        <taxon>Glomeromycotina</taxon>
        <taxon>Glomeromycetes</taxon>
        <taxon>Diversisporales</taxon>
        <taxon>Gigasporaceae</taxon>
        <taxon>Gigaspora</taxon>
    </lineage>
</organism>
<feature type="non-terminal residue" evidence="2">
    <location>
        <position position="1"/>
    </location>
</feature>
<accession>A0ABN7UMF8</accession>
<feature type="region of interest" description="Disordered" evidence="1">
    <location>
        <begin position="1"/>
        <end position="29"/>
    </location>
</feature>
<comment type="caution">
    <text evidence="2">The sequence shown here is derived from an EMBL/GenBank/DDBJ whole genome shotgun (WGS) entry which is preliminary data.</text>
</comment>
<feature type="compositionally biased region" description="Acidic residues" evidence="1">
    <location>
        <begin position="1"/>
        <end position="18"/>
    </location>
</feature>
<gene>
    <name evidence="2" type="ORF">GMARGA_LOCUS7842</name>
</gene>
<sequence>LVNQPDEFDEFDESDELDESNKLDEFDEYDESNKELQIINEFMVADMKIPELSITLKEHPDIIYRYASKFINTHDIAQQYEERNNQIGMSDYIPRSIVKAIDHLK</sequence>
<keyword evidence="3" id="KW-1185">Reference proteome</keyword>